<dbReference type="PANTHER" id="PTHR42924:SF3">
    <property type="entry name" value="POLYMERASE_HISTIDINOL PHOSPHATASE N-TERMINAL DOMAIN-CONTAINING PROTEIN"/>
    <property type="match status" value="1"/>
</dbReference>
<protein>
    <recommendedName>
        <fullName evidence="1">Polymerase/histidinol phosphatase N-terminal domain-containing protein</fullName>
    </recommendedName>
</protein>
<dbReference type="GO" id="GO:0035312">
    <property type="term" value="F:5'-3' DNA exonuclease activity"/>
    <property type="evidence" value="ECO:0007669"/>
    <property type="project" value="TreeGrafter"/>
</dbReference>
<dbReference type="SUPFAM" id="SSF89550">
    <property type="entry name" value="PHP domain-like"/>
    <property type="match status" value="1"/>
</dbReference>
<accession>X0UGX9</accession>
<evidence type="ECO:0000259" key="1">
    <source>
        <dbReference type="SMART" id="SM00481"/>
    </source>
</evidence>
<sequence length="265" mass="28809">MKVDLHIHTTASDGRLTPEEVVRIAAKQGLSVIAITDHDSLAGIEPALLAAESVPSLRVIPGLEINTDTPNAEVHILGYFIDYRNKGLKQTLERLRNSRETRARKIVAKLGELGIDVAWHRVLELSGGGSIGRPHIAQAMFERGYIPSFQEAFIKYIGRQGPAYVERERISPQEAIELVVKAGGLPVLAHPANIDDLEELLVELKDAGLVGLEAYYDGYHRKIIDRLVNLATKHGLVTSGGSDFHGLGGNNETTIGGIDVPFDCA</sequence>
<name>X0UGX9_9ZZZZ</name>
<dbReference type="Pfam" id="PF02811">
    <property type="entry name" value="PHP"/>
    <property type="match status" value="1"/>
</dbReference>
<dbReference type="EMBL" id="BARS01020228">
    <property type="protein sequence ID" value="GAG04855.1"/>
    <property type="molecule type" value="Genomic_DNA"/>
</dbReference>
<dbReference type="InterPro" id="IPR052018">
    <property type="entry name" value="PHP_domain"/>
</dbReference>
<dbReference type="AlphaFoldDB" id="X0UGX9"/>
<dbReference type="InterPro" id="IPR003141">
    <property type="entry name" value="Pol/His_phosphatase_N"/>
</dbReference>
<dbReference type="InterPro" id="IPR004013">
    <property type="entry name" value="PHP_dom"/>
</dbReference>
<dbReference type="CDD" id="cd07438">
    <property type="entry name" value="PHP_HisPPase_AMP"/>
    <property type="match status" value="1"/>
</dbReference>
<comment type="caution">
    <text evidence="2">The sequence shown here is derived from an EMBL/GenBank/DDBJ whole genome shotgun (WGS) entry which is preliminary data.</text>
</comment>
<feature type="non-terminal residue" evidence="2">
    <location>
        <position position="265"/>
    </location>
</feature>
<dbReference type="SMART" id="SM00481">
    <property type="entry name" value="POLIIIAc"/>
    <property type="match status" value="1"/>
</dbReference>
<feature type="domain" description="Polymerase/histidinol phosphatase N-terminal" evidence="1">
    <location>
        <begin position="3"/>
        <end position="69"/>
    </location>
</feature>
<dbReference type="GO" id="GO:0004534">
    <property type="term" value="F:5'-3' RNA exonuclease activity"/>
    <property type="evidence" value="ECO:0007669"/>
    <property type="project" value="TreeGrafter"/>
</dbReference>
<organism evidence="2">
    <name type="scientific">marine sediment metagenome</name>
    <dbReference type="NCBI Taxonomy" id="412755"/>
    <lineage>
        <taxon>unclassified sequences</taxon>
        <taxon>metagenomes</taxon>
        <taxon>ecological metagenomes</taxon>
    </lineage>
</organism>
<evidence type="ECO:0000313" key="2">
    <source>
        <dbReference type="EMBL" id="GAG04855.1"/>
    </source>
</evidence>
<reference evidence="2" key="1">
    <citation type="journal article" date="2014" name="Front. Microbiol.">
        <title>High frequency of phylogenetically diverse reductive dehalogenase-homologous genes in deep subseafloor sedimentary metagenomes.</title>
        <authorList>
            <person name="Kawai M."/>
            <person name="Futagami T."/>
            <person name="Toyoda A."/>
            <person name="Takaki Y."/>
            <person name="Nishi S."/>
            <person name="Hori S."/>
            <person name="Arai W."/>
            <person name="Tsubouchi T."/>
            <person name="Morono Y."/>
            <person name="Uchiyama I."/>
            <person name="Ito T."/>
            <person name="Fujiyama A."/>
            <person name="Inagaki F."/>
            <person name="Takami H."/>
        </authorList>
    </citation>
    <scope>NUCLEOTIDE SEQUENCE</scope>
    <source>
        <strain evidence="2">Expedition CK06-06</strain>
    </source>
</reference>
<gene>
    <name evidence="2" type="ORF">S01H1_32650</name>
</gene>
<dbReference type="Gene3D" id="1.10.150.650">
    <property type="match status" value="1"/>
</dbReference>
<proteinExistence type="predicted"/>
<dbReference type="PANTHER" id="PTHR42924">
    <property type="entry name" value="EXONUCLEASE"/>
    <property type="match status" value="1"/>
</dbReference>
<dbReference type="Gene3D" id="3.20.20.140">
    <property type="entry name" value="Metal-dependent hydrolases"/>
    <property type="match status" value="1"/>
</dbReference>
<dbReference type="InterPro" id="IPR016195">
    <property type="entry name" value="Pol/histidinol_Pase-like"/>
</dbReference>